<organism evidence="1 2">
    <name type="scientific">Brassica napus</name>
    <name type="common">Rape</name>
    <dbReference type="NCBI Taxonomy" id="3708"/>
    <lineage>
        <taxon>Eukaryota</taxon>
        <taxon>Viridiplantae</taxon>
        <taxon>Streptophyta</taxon>
        <taxon>Embryophyta</taxon>
        <taxon>Tracheophyta</taxon>
        <taxon>Spermatophyta</taxon>
        <taxon>Magnoliopsida</taxon>
        <taxon>eudicotyledons</taxon>
        <taxon>Gunneridae</taxon>
        <taxon>Pentapetalae</taxon>
        <taxon>rosids</taxon>
        <taxon>malvids</taxon>
        <taxon>Brassicales</taxon>
        <taxon>Brassicaceae</taxon>
        <taxon>Brassiceae</taxon>
        <taxon>Brassica</taxon>
    </lineage>
</organism>
<accession>A0ABQ8B0Z8</accession>
<gene>
    <name evidence="1" type="ORF">HID58_048042</name>
</gene>
<dbReference type="SUPFAM" id="SSF54506">
    <property type="entry name" value="Diaminopimelate epimerase-like"/>
    <property type="match status" value="1"/>
</dbReference>
<dbReference type="Gene3D" id="3.10.310.10">
    <property type="entry name" value="Diaminopimelate Epimerase, Chain A, domain 1"/>
    <property type="match status" value="1"/>
</dbReference>
<dbReference type="PANTHER" id="PTHR13774">
    <property type="entry name" value="PHENAZINE BIOSYNTHESIS PROTEIN"/>
    <property type="match status" value="1"/>
</dbReference>
<keyword evidence="2" id="KW-1185">Reference proteome</keyword>
<comment type="caution">
    <text evidence="1">The sequence shown here is derived from an EMBL/GenBank/DDBJ whole genome shotgun (WGS) entry which is preliminary data.</text>
</comment>
<protein>
    <submittedName>
        <fullName evidence="1">Uncharacterized protein</fullName>
    </submittedName>
</protein>
<proteinExistence type="predicted"/>
<evidence type="ECO:0000313" key="2">
    <source>
        <dbReference type="Proteomes" id="UP000824890"/>
    </source>
</evidence>
<dbReference type="PANTHER" id="PTHR13774:SF26">
    <property type="entry name" value="PHENAZINE BIOSYNTHESIS PHZC_PHZF PROTEIN"/>
    <property type="match status" value="1"/>
</dbReference>
<dbReference type="Proteomes" id="UP000824890">
    <property type="component" value="Unassembled WGS sequence"/>
</dbReference>
<evidence type="ECO:0000313" key="1">
    <source>
        <dbReference type="EMBL" id="KAH0898474.1"/>
    </source>
</evidence>
<dbReference type="PIRSF" id="PIRSF016184">
    <property type="entry name" value="PhzC_PhzF"/>
    <property type="match status" value="1"/>
</dbReference>
<dbReference type="EMBL" id="JAGKQM010000012">
    <property type="protein sequence ID" value="KAH0898474.1"/>
    <property type="molecule type" value="Genomic_DNA"/>
</dbReference>
<reference evidence="1 2" key="1">
    <citation type="submission" date="2021-05" db="EMBL/GenBank/DDBJ databases">
        <title>Genome Assembly of Synthetic Allotetraploid Brassica napus Reveals Homoeologous Exchanges between Subgenomes.</title>
        <authorList>
            <person name="Davis J.T."/>
        </authorList>
    </citation>
    <scope>NUCLEOTIDE SEQUENCE [LARGE SCALE GENOMIC DNA]</scope>
    <source>
        <strain evidence="2">cv. Da-Ae</strain>
        <tissue evidence="1">Seedling</tissue>
    </source>
</reference>
<dbReference type="InterPro" id="IPR003719">
    <property type="entry name" value="Phenazine_PhzF-like"/>
</dbReference>
<dbReference type="Pfam" id="PF02567">
    <property type="entry name" value="PhzC-PhzF"/>
    <property type="match status" value="2"/>
</dbReference>
<sequence>MAKKKKGVKYLVVDAFTDSAFKGNPAAVCFLNNEIRDDAWLQSLAAEFNISQSSFLTPITGFEARFGLRWFTPLAEVDLCGHATLASAHCLFSNGLVYSDNVEFVTSDASSSMITKALNGATILDIKATATNNILVVLPSLESVTELQPIMDDILNCPCDGIIVTAAGSPGTAYDFHSRYFAPKLGVDEDPVCGSAHCALAHYWSLKMNKCDFLAHQASRRSGTLEIYLDKEKQRVLLRGKAVTVMEGHVLV</sequence>
<name>A0ABQ8B0Z8_BRANA</name>